<evidence type="ECO:0000256" key="1">
    <source>
        <dbReference type="SAM" id="MobiDB-lite"/>
    </source>
</evidence>
<dbReference type="AlphaFoldDB" id="A0A0C2Z1K2"/>
<evidence type="ECO:0000313" key="2">
    <source>
        <dbReference type="EMBL" id="KIM55693.1"/>
    </source>
</evidence>
<dbReference type="InParanoid" id="A0A0C2Z1K2"/>
<reference evidence="2 3" key="1">
    <citation type="submission" date="2014-04" db="EMBL/GenBank/DDBJ databases">
        <authorList>
            <consortium name="DOE Joint Genome Institute"/>
            <person name="Kuo A."/>
            <person name="Kohler A."/>
            <person name="Nagy L.G."/>
            <person name="Floudas D."/>
            <person name="Copeland A."/>
            <person name="Barry K.W."/>
            <person name="Cichocki N."/>
            <person name="Veneault-Fourrey C."/>
            <person name="LaButti K."/>
            <person name="Lindquist E.A."/>
            <person name="Lipzen A."/>
            <person name="Lundell T."/>
            <person name="Morin E."/>
            <person name="Murat C."/>
            <person name="Sun H."/>
            <person name="Tunlid A."/>
            <person name="Henrissat B."/>
            <person name="Grigoriev I.V."/>
            <person name="Hibbett D.S."/>
            <person name="Martin F."/>
            <person name="Nordberg H.P."/>
            <person name="Cantor M.N."/>
            <person name="Hua S.X."/>
        </authorList>
    </citation>
    <scope>NUCLEOTIDE SEQUENCE [LARGE SCALE GENOMIC DNA]</scope>
    <source>
        <strain evidence="2 3">Foug A</strain>
    </source>
</reference>
<feature type="region of interest" description="Disordered" evidence="1">
    <location>
        <begin position="29"/>
        <end position="54"/>
    </location>
</feature>
<gene>
    <name evidence="2" type="ORF">SCLCIDRAFT_1220977</name>
</gene>
<sequence length="54" mass="5857">MKVVGPPGGESLVSPPDFVGPINCRFEKESRGNSCYHEGSASQDKPSARIQRPR</sequence>
<evidence type="ECO:0000313" key="3">
    <source>
        <dbReference type="Proteomes" id="UP000053989"/>
    </source>
</evidence>
<dbReference type="HOGENOM" id="CLU_3051700_0_0_1"/>
<name>A0A0C2Z1K2_9AGAM</name>
<dbReference type="EMBL" id="KN822129">
    <property type="protein sequence ID" value="KIM55693.1"/>
    <property type="molecule type" value="Genomic_DNA"/>
</dbReference>
<dbReference type="Proteomes" id="UP000053989">
    <property type="component" value="Unassembled WGS sequence"/>
</dbReference>
<keyword evidence="3" id="KW-1185">Reference proteome</keyword>
<reference evidence="3" key="2">
    <citation type="submission" date="2015-01" db="EMBL/GenBank/DDBJ databases">
        <title>Evolutionary Origins and Diversification of the Mycorrhizal Mutualists.</title>
        <authorList>
            <consortium name="DOE Joint Genome Institute"/>
            <consortium name="Mycorrhizal Genomics Consortium"/>
            <person name="Kohler A."/>
            <person name="Kuo A."/>
            <person name="Nagy L.G."/>
            <person name="Floudas D."/>
            <person name="Copeland A."/>
            <person name="Barry K.W."/>
            <person name="Cichocki N."/>
            <person name="Veneault-Fourrey C."/>
            <person name="LaButti K."/>
            <person name="Lindquist E.A."/>
            <person name="Lipzen A."/>
            <person name="Lundell T."/>
            <person name="Morin E."/>
            <person name="Murat C."/>
            <person name="Riley R."/>
            <person name="Ohm R."/>
            <person name="Sun H."/>
            <person name="Tunlid A."/>
            <person name="Henrissat B."/>
            <person name="Grigoriev I.V."/>
            <person name="Hibbett D.S."/>
            <person name="Martin F."/>
        </authorList>
    </citation>
    <scope>NUCLEOTIDE SEQUENCE [LARGE SCALE GENOMIC DNA]</scope>
    <source>
        <strain evidence="3">Foug A</strain>
    </source>
</reference>
<accession>A0A0C2Z1K2</accession>
<proteinExistence type="predicted"/>
<protein>
    <submittedName>
        <fullName evidence="2">Uncharacterized protein</fullName>
    </submittedName>
</protein>
<organism evidence="2 3">
    <name type="scientific">Scleroderma citrinum Foug A</name>
    <dbReference type="NCBI Taxonomy" id="1036808"/>
    <lineage>
        <taxon>Eukaryota</taxon>
        <taxon>Fungi</taxon>
        <taxon>Dikarya</taxon>
        <taxon>Basidiomycota</taxon>
        <taxon>Agaricomycotina</taxon>
        <taxon>Agaricomycetes</taxon>
        <taxon>Agaricomycetidae</taxon>
        <taxon>Boletales</taxon>
        <taxon>Sclerodermatineae</taxon>
        <taxon>Sclerodermataceae</taxon>
        <taxon>Scleroderma</taxon>
    </lineage>
</organism>